<sequence length="58" mass="6460">MELHKIGHIAIDKIKSGSRDEALSNANKAKNLSLDIIKMLDDIKNQANRLTNNGQNVF</sequence>
<accession>A0ABW8SJ31</accession>
<dbReference type="Proteomes" id="UP001623660">
    <property type="component" value="Unassembled WGS sequence"/>
</dbReference>
<protein>
    <submittedName>
        <fullName evidence="1">Uncharacterized protein</fullName>
    </submittedName>
</protein>
<comment type="caution">
    <text evidence="1">The sequence shown here is derived from an EMBL/GenBank/DDBJ whole genome shotgun (WGS) entry which is preliminary data.</text>
</comment>
<gene>
    <name evidence="1" type="ORF">ACJDU8_10765</name>
</gene>
<reference evidence="1 2" key="1">
    <citation type="submission" date="2024-11" db="EMBL/GenBank/DDBJ databases">
        <authorList>
            <person name="Heng Y.C."/>
            <person name="Lim A.C.H."/>
            <person name="Lee J.K.Y."/>
            <person name="Kittelmann S."/>
        </authorList>
    </citation>
    <scope>NUCLEOTIDE SEQUENCE [LARGE SCALE GENOMIC DNA]</scope>
    <source>
        <strain evidence="1 2">WILCCON 0269</strain>
    </source>
</reference>
<proteinExistence type="predicted"/>
<evidence type="ECO:0000313" key="1">
    <source>
        <dbReference type="EMBL" id="MFL0196042.1"/>
    </source>
</evidence>
<keyword evidence="2" id="KW-1185">Reference proteome</keyword>
<organism evidence="1 2">
    <name type="scientific">Candidatus Clostridium eludens</name>
    <dbReference type="NCBI Taxonomy" id="3381663"/>
    <lineage>
        <taxon>Bacteria</taxon>
        <taxon>Bacillati</taxon>
        <taxon>Bacillota</taxon>
        <taxon>Clostridia</taxon>
        <taxon>Eubacteriales</taxon>
        <taxon>Clostridiaceae</taxon>
        <taxon>Clostridium</taxon>
    </lineage>
</organism>
<evidence type="ECO:0000313" key="2">
    <source>
        <dbReference type="Proteomes" id="UP001623660"/>
    </source>
</evidence>
<dbReference type="EMBL" id="JBJHZX010000014">
    <property type="protein sequence ID" value="MFL0196042.1"/>
    <property type="molecule type" value="Genomic_DNA"/>
</dbReference>
<name>A0ABW8SJ31_9CLOT</name>
<dbReference type="RefSeq" id="WP_406792158.1">
    <property type="nucleotide sequence ID" value="NZ_JBJHZX010000014.1"/>
</dbReference>